<feature type="compositionally biased region" description="Polar residues" evidence="1">
    <location>
        <begin position="270"/>
        <end position="304"/>
    </location>
</feature>
<sequence>MKTDPFDDAIRRKLEGVNPPFQEKNWTQFQRFMGHQGFPPSLWQTPTRWLQPALMAAAVTGVVISTVWQYRTTQSLTNHVQTLTKTVERMEQVQMQLQQSVAAMASAPVRTDTVYLTQSASGELLATAGSNPTLAPGTTYSVAPTRQQFTDNRLRLATDGVVTGRVVTRTGRPTGQQQQSTTLSPVTPGTSGDQLTMNRPTPSGDRTGMRQPQASTDQPLVGTPGATGDRIAAERSTSSGIPTTGRQPRYTTDRSTAVSVPPEASGGSVSGQATQSGTVATNSRSIAQQSTKSTTRLATPNDPTLYATSVTNAASAETAADNPSITASGPLAAVQPLTPLALTDPAGALAESWQRHLRRVRYRSPYTTTLGGTAAAAAPEKNTVPLPITFRVGVGGDLATTQSGVGAYAEAILANRLTIGTGISQIAWVGDEYSSERQFMAQTKRDFRRDYPGSTKPVPLGPGKPHEVMNISRSAQSLVVPIQIGYRFNVARQFVLTPTVGLNLSITPSESASFEYDRPIPFEDVLHNVAVKRPIGWYSNATIGLAAERKWGHFVGQVSPVVLLPVRDPTASLNTLSAGLRGRLFYQF</sequence>
<evidence type="ECO:0000313" key="3">
    <source>
        <dbReference type="Proteomes" id="UP000606008"/>
    </source>
</evidence>
<protein>
    <recommendedName>
        <fullName evidence="4">Outer membrane protein beta-barrel domain-containing protein</fullName>
    </recommendedName>
</protein>
<evidence type="ECO:0000313" key="2">
    <source>
        <dbReference type="EMBL" id="NID08800.1"/>
    </source>
</evidence>
<feature type="compositionally biased region" description="Polar residues" evidence="1">
    <location>
        <begin position="235"/>
        <end position="258"/>
    </location>
</feature>
<name>A0ABX0Q9I1_9BACT</name>
<comment type="caution">
    <text evidence="2">The sequence shown here is derived from an EMBL/GenBank/DDBJ whole genome shotgun (WGS) entry which is preliminary data.</text>
</comment>
<proteinExistence type="predicted"/>
<organism evidence="2 3">
    <name type="scientific">Fibrivirga algicola</name>
    <dbReference type="NCBI Taxonomy" id="2950420"/>
    <lineage>
        <taxon>Bacteria</taxon>
        <taxon>Pseudomonadati</taxon>
        <taxon>Bacteroidota</taxon>
        <taxon>Cytophagia</taxon>
        <taxon>Cytophagales</taxon>
        <taxon>Spirosomataceae</taxon>
        <taxon>Fibrivirga</taxon>
    </lineage>
</organism>
<feature type="compositionally biased region" description="Low complexity" evidence="1">
    <location>
        <begin position="167"/>
        <end position="182"/>
    </location>
</feature>
<dbReference type="EMBL" id="WAEL01000001">
    <property type="protein sequence ID" value="NID08800.1"/>
    <property type="molecule type" value="Genomic_DNA"/>
</dbReference>
<dbReference type="Proteomes" id="UP000606008">
    <property type="component" value="Unassembled WGS sequence"/>
</dbReference>
<accession>A0ABX0Q9I1</accession>
<reference evidence="3" key="1">
    <citation type="submission" date="2019-09" db="EMBL/GenBank/DDBJ databases">
        <authorList>
            <person name="Jung D.-H."/>
        </authorList>
    </citation>
    <scope>NUCLEOTIDE SEQUENCE [LARGE SCALE GENOMIC DNA]</scope>
    <source>
        <strain evidence="3">JA-25</strain>
    </source>
</reference>
<gene>
    <name evidence="2" type="ORF">F7231_01325</name>
</gene>
<evidence type="ECO:0008006" key="4">
    <source>
        <dbReference type="Google" id="ProtNLM"/>
    </source>
</evidence>
<evidence type="ECO:0000256" key="1">
    <source>
        <dbReference type="SAM" id="MobiDB-lite"/>
    </source>
</evidence>
<feature type="region of interest" description="Disordered" evidence="1">
    <location>
        <begin position="167"/>
        <end position="304"/>
    </location>
</feature>
<keyword evidence="3" id="KW-1185">Reference proteome</keyword>
<reference evidence="3" key="2">
    <citation type="submission" date="2023-07" db="EMBL/GenBank/DDBJ databases">
        <authorList>
            <person name="Jung D.-H."/>
        </authorList>
    </citation>
    <scope>NUCLEOTIDE SEQUENCE [LARGE SCALE GENOMIC DNA]</scope>
    <source>
        <strain evidence="3">JA-25</strain>
    </source>
</reference>
<feature type="compositionally biased region" description="Polar residues" evidence="1">
    <location>
        <begin position="183"/>
        <end position="201"/>
    </location>
</feature>
<dbReference type="RefSeq" id="WP_085410398.1">
    <property type="nucleotide sequence ID" value="NZ_WAEL01000001.1"/>
</dbReference>